<dbReference type="HOGENOM" id="CLU_2779941_0_0_1"/>
<dbReference type="KEGG" id="dosa:Os01g0946550"/>
<organism evidence="1 2">
    <name type="scientific">Oryza sativa subsp. japonica</name>
    <name type="common">Rice</name>
    <dbReference type="NCBI Taxonomy" id="39947"/>
    <lineage>
        <taxon>Eukaryota</taxon>
        <taxon>Viridiplantae</taxon>
        <taxon>Streptophyta</taxon>
        <taxon>Embryophyta</taxon>
        <taxon>Tracheophyta</taxon>
        <taxon>Spermatophyta</taxon>
        <taxon>Magnoliopsida</taxon>
        <taxon>Liliopsida</taxon>
        <taxon>Poales</taxon>
        <taxon>Poaceae</taxon>
        <taxon>BOP clade</taxon>
        <taxon>Oryzoideae</taxon>
        <taxon>Oryzeae</taxon>
        <taxon>Oryzinae</taxon>
        <taxon>Oryza</taxon>
        <taxon>Oryza sativa</taxon>
    </lineage>
</organism>
<accession>C7IX92</accession>
<reference evidence="1 2" key="1">
    <citation type="journal article" date="2005" name="Nature">
        <title>The map-based sequence of the rice genome.</title>
        <authorList>
            <consortium name="International rice genome sequencing project (IRGSP)"/>
            <person name="Matsumoto T."/>
            <person name="Wu J."/>
            <person name="Kanamori H."/>
            <person name="Katayose Y."/>
            <person name="Fujisawa M."/>
            <person name="Namiki N."/>
            <person name="Mizuno H."/>
            <person name="Yamamoto K."/>
            <person name="Antonio B.A."/>
            <person name="Baba T."/>
            <person name="Sakata K."/>
            <person name="Nagamura Y."/>
            <person name="Aoki H."/>
            <person name="Arikawa K."/>
            <person name="Arita K."/>
            <person name="Bito T."/>
            <person name="Chiden Y."/>
            <person name="Fujitsuka N."/>
            <person name="Fukunaka R."/>
            <person name="Hamada M."/>
            <person name="Harada C."/>
            <person name="Hayashi A."/>
            <person name="Hijishita S."/>
            <person name="Honda M."/>
            <person name="Hosokawa S."/>
            <person name="Ichikawa Y."/>
            <person name="Idonuma A."/>
            <person name="Iijima M."/>
            <person name="Ikeda M."/>
            <person name="Ikeno M."/>
            <person name="Ito K."/>
            <person name="Ito S."/>
            <person name="Ito T."/>
            <person name="Ito Y."/>
            <person name="Ito Y."/>
            <person name="Iwabuchi A."/>
            <person name="Kamiya K."/>
            <person name="Karasawa W."/>
            <person name="Kurita K."/>
            <person name="Katagiri S."/>
            <person name="Kikuta A."/>
            <person name="Kobayashi H."/>
            <person name="Kobayashi N."/>
            <person name="Machita K."/>
            <person name="Maehara T."/>
            <person name="Masukawa M."/>
            <person name="Mizubayashi T."/>
            <person name="Mukai Y."/>
            <person name="Nagasaki H."/>
            <person name="Nagata Y."/>
            <person name="Naito S."/>
            <person name="Nakashima M."/>
            <person name="Nakama Y."/>
            <person name="Nakamichi Y."/>
            <person name="Nakamura M."/>
            <person name="Meguro A."/>
            <person name="Negishi M."/>
            <person name="Ohta I."/>
            <person name="Ohta T."/>
            <person name="Okamoto M."/>
            <person name="Ono N."/>
            <person name="Saji S."/>
            <person name="Sakaguchi M."/>
            <person name="Sakai K."/>
            <person name="Shibata M."/>
            <person name="Shimokawa T."/>
            <person name="Song J."/>
            <person name="Takazaki Y."/>
            <person name="Terasawa K."/>
            <person name="Tsugane M."/>
            <person name="Tsuji K."/>
            <person name="Ueda S."/>
            <person name="Waki K."/>
            <person name="Yamagata H."/>
            <person name="Yamamoto M."/>
            <person name="Yamamoto S."/>
            <person name="Yamane H."/>
            <person name="Yoshiki S."/>
            <person name="Yoshihara R."/>
            <person name="Yukawa K."/>
            <person name="Zhong H."/>
            <person name="Yano M."/>
            <person name="Yuan Q."/>
            <person name="Ouyang S."/>
            <person name="Liu J."/>
            <person name="Jones K.M."/>
            <person name="Gansberger K."/>
            <person name="Moffat K."/>
            <person name="Hill J."/>
            <person name="Bera J."/>
            <person name="Fadrosh D."/>
            <person name="Jin S."/>
            <person name="Johri S."/>
            <person name="Kim M."/>
            <person name="Overton L."/>
            <person name="Reardon M."/>
            <person name="Tsitrin T."/>
            <person name="Vuong H."/>
            <person name="Weaver B."/>
            <person name="Ciecko A."/>
            <person name="Tallon L."/>
            <person name="Jackson J."/>
            <person name="Pai G."/>
            <person name="Aken S.V."/>
            <person name="Utterback T."/>
            <person name="Reidmuller S."/>
            <person name="Feldblyum T."/>
            <person name="Hsiao J."/>
            <person name="Zismann V."/>
            <person name="Iobst S."/>
            <person name="de Vazeille A.R."/>
            <person name="Buell C.R."/>
            <person name="Ying K."/>
            <person name="Li Y."/>
            <person name="Lu T."/>
            <person name="Huang Y."/>
            <person name="Zhao Q."/>
            <person name="Feng Q."/>
            <person name="Zhang L."/>
            <person name="Zhu J."/>
            <person name="Weng Q."/>
            <person name="Mu J."/>
            <person name="Lu Y."/>
            <person name="Fan D."/>
            <person name="Liu Y."/>
            <person name="Guan J."/>
            <person name="Zhang Y."/>
            <person name="Yu S."/>
            <person name="Liu X."/>
            <person name="Zhang Y."/>
            <person name="Hong G."/>
            <person name="Han B."/>
            <person name="Choisne N."/>
            <person name="Demange N."/>
            <person name="Orjeda G."/>
            <person name="Samain S."/>
            <person name="Cattolico L."/>
            <person name="Pelletier E."/>
            <person name="Couloux A."/>
            <person name="Segurens B."/>
            <person name="Wincker P."/>
            <person name="D'Hont A."/>
            <person name="Scarpelli C."/>
            <person name="Weissenbach J."/>
            <person name="Salanoubat M."/>
            <person name="Quetier F."/>
            <person name="Yu Y."/>
            <person name="Kim H.R."/>
            <person name="Rambo T."/>
            <person name="Currie J."/>
            <person name="Collura K."/>
            <person name="Luo M."/>
            <person name="Yang T."/>
            <person name="Ammiraju J.S.S."/>
            <person name="Engler F."/>
            <person name="Soderlund C."/>
            <person name="Wing R.A."/>
            <person name="Palmer L.E."/>
            <person name="de la Bastide M."/>
            <person name="Spiegel L."/>
            <person name="Nascimento L."/>
            <person name="Zutavern T."/>
            <person name="O'Shaughnessy A."/>
            <person name="Dike S."/>
            <person name="Dedhia N."/>
            <person name="Preston R."/>
            <person name="Balija V."/>
            <person name="McCombie W.R."/>
            <person name="Chow T."/>
            <person name="Chen H."/>
            <person name="Chung M."/>
            <person name="Chen C."/>
            <person name="Shaw J."/>
            <person name="Wu H."/>
            <person name="Hsiao K."/>
            <person name="Chao Y."/>
            <person name="Chu M."/>
            <person name="Cheng C."/>
            <person name="Hour A."/>
            <person name="Lee P."/>
            <person name="Lin S."/>
            <person name="Lin Y."/>
            <person name="Liou J."/>
            <person name="Liu S."/>
            <person name="Hsing Y."/>
            <person name="Raghuvanshi S."/>
            <person name="Mohanty A."/>
            <person name="Bharti A.K."/>
            <person name="Gaur A."/>
            <person name="Gupta V."/>
            <person name="Kumar D."/>
            <person name="Ravi V."/>
            <person name="Vij S."/>
            <person name="Kapur A."/>
            <person name="Khurana P."/>
            <person name="Khurana P."/>
            <person name="Khurana J.P."/>
            <person name="Tyagi A.K."/>
            <person name="Gaikwad K."/>
            <person name="Singh A."/>
            <person name="Dalal V."/>
            <person name="Srivastava S."/>
            <person name="Dixit A."/>
            <person name="Pal A.K."/>
            <person name="Ghazi I.A."/>
            <person name="Yadav M."/>
            <person name="Pandit A."/>
            <person name="Bhargava A."/>
            <person name="Sureshbabu K."/>
            <person name="Batra K."/>
            <person name="Sharma T.R."/>
            <person name="Mohapatra T."/>
            <person name="Singh N.K."/>
            <person name="Messing J."/>
            <person name="Nelson A.B."/>
            <person name="Fuks G."/>
            <person name="Kavchok S."/>
            <person name="Keizer G."/>
            <person name="Linton E."/>
            <person name="Llaca V."/>
            <person name="Song R."/>
            <person name="Tanyolac B."/>
            <person name="Young S."/>
            <person name="Ho-Il K."/>
            <person name="Hahn J.H."/>
            <person name="Sangsakoo G."/>
            <person name="Vanavichit A."/>
            <person name="de Mattos Luiz.A.T."/>
            <person name="Zimmer P.D."/>
            <person name="Malone G."/>
            <person name="Dellagostin O."/>
            <person name="de Oliveira A.C."/>
            <person name="Bevan M."/>
            <person name="Bancroft I."/>
            <person name="Minx P."/>
            <person name="Cordum H."/>
            <person name="Wilson R."/>
            <person name="Cheng Z."/>
            <person name="Jin W."/>
            <person name="Jiang J."/>
            <person name="Leong S.A."/>
            <person name="Iwama H."/>
            <person name="Gojobori T."/>
            <person name="Itoh T."/>
            <person name="Niimura Y."/>
            <person name="Fujii Y."/>
            <person name="Habara T."/>
            <person name="Sakai H."/>
            <person name="Sato Y."/>
            <person name="Wilson G."/>
            <person name="Kumar K."/>
            <person name="McCouch S."/>
            <person name="Juretic N."/>
            <person name="Hoen D."/>
            <person name="Wright S."/>
            <person name="Bruskiewich R."/>
            <person name="Bureau T."/>
            <person name="Miyao A."/>
            <person name="Hirochika H."/>
            <person name="Nishikawa T."/>
            <person name="Kadowaki K."/>
            <person name="Sugiura M."/>
            <person name="Burr B."/>
            <person name="Sasaki T."/>
        </authorList>
    </citation>
    <scope>NUCLEOTIDE SEQUENCE [LARGE SCALE GENOMIC DNA]</scope>
    <source>
        <strain evidence="2">cv. Nipponbare</strain>
    </source>
</reference>
<evidence type="ECO:0000313" key="2">
    <source>
        <dbReference type="Proteomes" id="UP000000763"/>
    </source>
</evidence>
<proteinExistence type="predicted"/>
<evidence type="ECO:0000313" key="1">
    <source>
        <dbReference type="EMBL" id="BAH91471.1"/>
    </source>
</evidence>
<gene>
    <name evidence="1" type="ordered locus">Os01g0946550</name>
</gene>
<dbReference type="Proteomes" id="UP000000763">
    <property type="component" value="Chromosome 1"/>
</dbReference>
<reference evidence="2" key="2">
    <citation type="journal article" date="2008" name="Nucleic Acids Res.">
        <title>The rice annotation project database (RAP-DB): 2008 update.</title>
        <authorList>
            <consortium name="The rice annotation project (RAP)"/>
        </authorList>
    </citation>
    <scope>GENOME REANNOTATION</scope>
    <source>
        <strain evidence="2">cv. Nipponbare</strain>
    </source>
</reference>
<name>C7IX92_ORYSJ</name>
<protein>
    <submittedName>
        <fullName evidence="1">Os01g0946550 protein</fullName>
    </submittedName>
</protein>
<dbReference type="AlphaFoldDB" id="C7IX92"/>
<sequence>MMAEYEITDPRCYRRTPTTARRTTSGSSALCHQDLPAKAARRRKPAAADGRPGCVIRTTVEATRVRFGRTICSYYTFRVMEHCESNGTFEMLLYW</sequence>
<dbReference type="EMBL" id="AP008207">
    <property type="protein sequence ID" value="BAH91471.1"/>
    <property type="molecule type" value="Genomic_DNA"/>
</dbReference>